<sequence length="249" mass="25027">MRAPTLGMILGLALTLAAAPALAGQSVTLRPDTTDADGVVTLGDVFEGAGAAANVAIAQRSGTMVVLDANAVQAAARRAGLDWANATGLRRIVVKAGEAATAAGPARGNVEVLTYARSLSTGEMVQPEDLVWAKVAAAPADAPRDADAVIGQSARRPLRQGAAVSLRDVAQPLVIKTGDVVTVSYEADGISLSIQGKALANGAIGDTLLVQNPTSKKTLQAVVTGPGLASIGPAADQARALGRSQIALR</sequence>
<evidence type="ECO:0000256" key="4">
    <source>
        <dbReference type="RuleBase" id="RU362063"/>
    </source>
</evidence>
<keyword evidence="2 4" id="KW-0732">Signal</keyword>
<keyword evidence="3 4" id="KW-0574">Periplasm</keyword>
<evidence type="ECO:0000256" key="1">
    <source>
        <dbReference type="ARBA" id="ARBA00004418"/>
    </source>
</evidence>
<comment type="similarity">
    <text evidence="4">Belongs to the FlgA family.</text>
</comment>
<feature type="domain" description="SAF" evidence="5">
    <location>
        <begin position="110"/>
        <end position="170"/>
    </location>
</feature>
<organism evidence="6 7">
    <name type="scientific">Phenylobacterium conjunctum</name>
    <dbReference type="NCBI Taxonomy" id="1298959"/>
    <lineage>
        <taxon>Bacteria</taxon>
        <taxon>Pseudomonadati</taxon>
        <taxon>Pseudomonadota</taxon>
        <taxon>Alphaproteobacteria</taxon>
        <taxon>Caulobacterales</taxon>
        <taxon>Caulobacteraceae</taxon>
        <taxon>Phenylobacterium</taxon>
    </lineage>
</organism>
<comment type="subcellular location">
    <subcellularLocation>
        <location evidence="1 4">Periplasm</location>
    </subcellularLocation>
</comment>
<dbReference type="Gene3D" id="2.30.30.760">
    <property type="match status" value="1"/>
</dbReference>
<evidence type="ECO:0000256" key="2">
    <source>
        <dbReference type="ARBA" id="ARBA00022729"/>
    </source>
</evidence>
<proteinExistence type="inferred from homology"/>
<reference evidence="7" key="1">
    <citation type="journal article" date="2019" name="Int. J. Syst. Evol. Microbiol.">
        <title>The Global Catalogue of Microorganisms (GCM) 10K type strain sequencing project: providing services to taxonomists for standard genome sequencing and annotation.</title>
        <authorList>
            <consortium name="The Broad Institute Genomics Platform"/>
            <consortium name="The Broad Institute Genome Sequencing Center for Infectious Disease"/>
            <person name="Wu L."/>
            <person name="Ma J."/>
        </authorList>
    </citation>
    <scope>NUCLEOTIDE SEQUENCE [LARGE SCALE GENOMIC DNA]</scope>
    <source>
        <strain evidence="7">CCUG 55074</strain>
    </source>
</reference>
<keyword evidence="6" id="KW-0282">Flagellum</keyword>
<keyword evidence="6" id="KW-0969">Cilium</keyword>
<keyword evidence="7" id="KW-1185">Reference proteome</keyword>
<dbReference type="RefSeq" id="WP_377354138.1">
    <property type="nucleotide sequence ID" value="NZ_JBHTLQ010000036.1"/>
</dbReference>
<gene>
    <name evidence="6" type="primary">flgA</name>
    <name evidence="6" type="ORF">ACFQ27_14900</name>
</gene>
<dbReference type="PANTHER" id="PTHR36307">
    <property type="entry name" value="FLAGELLA BASAL BODY P-RING FORMATION PROTEIN FLGA"/>
    <property type="match status" value="1"/>
</dbReference>
<dbReference type="CDD" id="cd11614">
    <property type="entry name" value="SAF_CpaB_FlgA_like"/>
    <property type="match status" value="1"/>
</dbReference>
<dbReference type="InterPro" id="IPR039246">
    <property type="entry name" value="Flagellar_FlgA"/>
</dbReference>
<name>A0ABW3T7A8_9CAUL</name>
<dbReference type="Pfam" id="PF13144">
    <property type="entry name" value="ChapFlgA"/>
    <property type="match status" value="1"/>
</dbReference>
<dbReference type="NCBIfam" id="TIGR03170">
    <property type="entry name" value="flgA_cterm"/>
    <property type="match status" value="1"/>
</dbReference>
<accession>A0ABW3T7A8</accession>
<feature type="signal peptide" evidence="4">
    <location>
        <begin position="1"/>
        <end position="23"/>
    </location>
</feature>
<comment type="function">
    <text evidence="4">Involved in the assembly process of the P-ring formation. It may associate with FlgF on the rod constituting a structure essential for the P-ring assembly or may act as a modulator protein for the P-ring assembly.</text>
</comment>
<dbReference type="InterPro" id="IPR013974">
    <property type="entry name" value="SAF"/>
</dbReference>
<evidence type="ECO:0000313" key="6">
    <source>
        <dbReference type="EMBL" id="MFD1191877.1"/>
    </source>
</evidence>
<keyword evidence="4" id="KW-1005">Bacterial flagellum biogenesis</keyword>
<dbReference type="SMART" id="SM00858">
    <property type="entry name" value="SAF"/>
    <property type="match status" value="1"/>
</dbReference>
<evidence type="ECO:0000259" key="5">
    <source>
        <dbReference type="SMART" id="SM00858"/>
    </source>
</evidence>
<protein>
    <recommendedName>
        <fullName evidence="4">Flagella basal body P-ring formation protein FlgA</fullName>
    </recommendedName>
</protein>
<evidence type="ECO:0000313" key="7">
    <source>
        <dbReference type="Proteomes" id="UP001597216"/>
    </source>
</evidence>
<dbReference type="Gene3D" id="3.90.1210.10">
    <property type="entry name" value="Antifreeze-like/N-acetylneuraminic acid synthase C-terminal domain"/>
    <property type="match status" value="1"/>
</dbReference>
<feature type="chain" id="PRO_5044971441" description="Flagella basal body P-ring formation protein FlgA" evidence="4">
    <location>
        <begin position="24"/>
        <end position="249"/>
    </location>
</feature>
<dbReference type="Proteomes" id="UP001597216">
    <property type="component" value="Unassembled WGS sequence"/>
</dbReference>
<comment type="caution">
    <text evidence="6">The sequence shown here is derived from an EMBL/GenBank/DDBJ whole genome shotgun (WGS) entry which is preliminary data.</text>
</comment>
<dbReference type="PANTHER" id="PTHR36307:SF1">
    <property type="entry name" value="FLAGELLA BASAL BODY P-RING FORMATION PROTEIN FLGA"/>
    <property type="match status" value="1"/>
</dbReference>
<dbReference type="InterPro" id="IPR017585">
    <property type="entry name" value="SAF_FlgA"/>
</dbReference>
<evidence type="ECO:0000256" key="3">
    <source>
        <dbReference type="ARBA" id="ARBA00022764"/>
    </source>
</evidence>
<dbReference type="EMBL" id="JBHTLQ010000036">
    <property type="protein sequence ID" value="MFD1191877.1"/>
    <property type="molecule type" value="Genomic_DNA"/>
</dbReference>
<keyword evidence="6" id="KW-0966">Cell projection</keyword>